<proteinExistence type="predicted"/>
<dbReference type="EnsemblPlants" id="MELO3C033427.2.1">
    <property type="protein sequence ID" value="MELO3C033427.2.1"/>
    <property type="gene ID" value="MELO3C033427.2"/>
</dbReference>
<sequence length="180" mass="20416">MTTHFIYRLMPTSKATSELKPPFVFGRSYIDVDVIKVVKTNIKVAFGFSSNVVVCIRPCPIFSASEFGSSTTKSRKSPENTESKLEAYMTKNFKLGKEKGNFWCCRRTKIEWSNCGFYEQQENSFGCLLANILIYRYGQFNGSKFVSIAPYSNYSFEFSSTEILDSKRSGKNSPKEPADS</sequence>
<organism evidence="1">
    <name type="scientific">Cucumis melo</name>
    <name type="common">Muskmelon</name>
    <dbReference type="NCBI Taxonomy" id="3656"/>
    <lineage>
        <taxon>Eukaryota</taxon>
        <taxon>Viridiplantae</taxon>
        <taxon>Streptophyta</taxon>
        <taxon>Embryophyta</taxon>
        <taxon>Tracheophyta</taxon>
        <taxon>Spermatophyta</taxon>
        <taxon>Magnoliopsida</taxon>
        <taxon>eudicotyledons</taxon>
        <taxon>Gunneridae</taxon>
        <taxon>Pentapetalae</taxon>
        <taxon>rosids</taxon>
        <taxon>fabids</taxon>
        <taxon>Cucurbitales</taxon>
        <taxon>Cucurbitaceae</taxon>
        <taxon>Benincaseae</taxon>
        <taxon>Cucumis</taxon>
    </lineage>
</organism>
<dbReference type="Gramene" id="MELO3C033427.2.1">
    <property type="protein sequence ID" value="MELO3C033427.2.1"/>
    <property type="gene ID" value="MELO3C033427.2"/>
</dbReference>
<protein>
    <submittedName>
        <fullName evidence="1">Uncharacterized protein</fullName>
    </submittedName>
</protein>
<dbReference type="AlphaFoldDB" id="A0A9I9EGD2"/>
<reference evidence="1" key="1">
    <citation type="submission" date="2023-03" db="UniProtKB">
        <authorList>
            <consortium name="EnsemblPlants"/>
        </authorList>
    </citation>
    <scope>IDENTIFICATION</scope>
</reference>
<name>A0A9I9EGD2_CUCME</name>
<evidence type="ECO:0000313" key="1">
    <source>
        <dbReference type="EnsemblPlants" id="MELO3C033427.2.1"/>
    </source>
</evidence>
<accession>A0A9I9EGD2</accession>